<proteinExistence type="inferred from homology"/>
<reference evidence="11" key="1">
    <citation type="journal article" date="2019" name="Int. J. Syst. Evol. Microbiol.">
        <title>The Global Catalogue of Microorganisms (GCM) 10K type strain sequencing project: providing services to taxonomists for standard genome sequencing and annotation.</title>
        <authorList>
            <consortium name="The Broad Institute Genomics Platform"/>
            <consortium name="The Broad Institute Genome Sequencing Center for Infectious Disease"/>
            <person name="Wu L."/>
            <person name="Ma J."/>
        </authorList>
    </citation>
    <scope>NUCLEOTIDE SEQUENCE [LARGE SCALE GENOMIC DNA]</scope>
    <source>
        <strain evidence="11">CCM 8947</strain>
    </source>
</reference>
<dbReference type="SUPFAM" id="SSF55060">
    <property type="entry name" value="GHMP Kinase, C-terminal domain"/>
    <property type="match status" value="1"/>
</dbReference>
<sequence>MTHAVTARAHTNIALIKYWGKRDAKLILPYTSSVSLTLADLYTDTTVEFDPTLAADTFSLNGEVRPAGKISAFLDLVRAQSGTTAHAHVRSLNHVPTAAGLASSASAFAALALAASRAAGLALTPTDLSRLARRGSGSASRSIFGGLAIWHRGSDDTTSFAEPLPATTLPLKMVVVLVDQGRKAISSRQMMTATIATSPYFPAWVQHNEAAAEKMVRALAANDFAQVGALTEASSMQMHAAIMASEPSFTYFEPETLVAWQKVQALRASGVPAYATMDAGPNVKILTLAPYVDAVVTALADSFAGRLLTTGPGPAARILKEASDAI</sequence>
<keyword evidence="7 10" id="KW-0456">Lyase</keyword>
<evidence type="ECO:0000256" key="4">
    <source>
        <dbReference type="ARBA" id="ARBA00022741"/>
    </source>
</evidence>
<dbReference type="SUPFAM" id="SSF54211">
    <property type="entry name" value="Ribosomal protein S5 domain 2-like"/>
    <property type="match status" value="1"/>
</dbReference>
<evidence type="ECO:0000313" key="10">
    <source>
        <dbReference type="EMBL" id="MFD1432895.1"/>
    </source>
</evidence>
<keyword evidence="11" id="KW-1185">Reference proteome</keyword>
<evidence type="ECO:0000313" key="11">
    <source>
        <dbReference type="Proteomes" id="UP001597192"/>
    </source>
</evidence>
<evidence type="ECO:0000259" key="9">
    <source>
        <dbReference type="Pfam" id="PF22700"/>
    </source>
</evidence>
<dbReference type="InterPro" id="IPR029765">
    <property type="entry name" value="Mev_diP_decarb"/>
</dbReference>
<evidence type="ECO:0000256" key="5">
    <source>
        <dbReference type="ARBA" id="ARBA00022840"/>
    </source>
</evidence>
<keyword evidence="3" id="KW-0444">Lipid biosynthesis</keyword>
<comment type="caution">
    <text evidence="10">The sequence shown here is derived from an EMBL/GenBank/DDBJ whole genome shotgun (WGS) entry which is preliminary data.</text>
</comment>
<feature type="domain" description="Mvd1 C-terminal" evidence="8">
    <location>
        <begin position="174"/>
        <end position="304"/>
    </location>
</feature>
<dbReference type="PANTHER" id="PTHR10977:SF3">
    <property type="entry name" value="DIPHOSPHOMEVALONATE DECARBOXYLASE"/>
    <property type="match status" value="1"/>
</dbReference>
<evidence type="ECO:0000256" key="7">
    <source>
        <dbReference type="ARBA" id="ARBA00023239"/>
    </source>
</evidence>
<dbReference type="InterPro" id="IPR041431">
    <property type="entry name" value="Mvd1_C"/>
</dbReference>
<keyword evidence="6" id="KW-0443">Lipid metabolism</keyword>
<keyword evidence="5" id="KW-0067">ATP-binding</keyword>
<accession>A0ABW4CPM5</accession>
<gene>
    <name evidence="10" type="primary">mvaD</name>
    <name evidence="10" type="ORF">ACFQ47_09470</name>
</gene>
<comment type="similarity">
    <text evidence="1">Belongs to the diphosphomevalonate decarboxylase family.</text>
</comment>
<dbReference type="NCBIfam" id="TIGR01240">
    <property type="entry name" value="mevDPdecarb"/>
    <property type="match status" value="1"/>
</dbReference>
<dbReference type="EMBL" id="JBHTOG010000048">
    <property type="protein sequence ID" value="MFD1432895.1"/>
    <property type="molecule type" value="Genomic_DNA"/>
</dbReference>
<dbReference type="InterPro" id="IPR036554">
    <property type="entry name" value="GHMP_kinase_C_sf"/>
</dbReference>
<organism evidence="10 11">
    <name type="scientific">Lacticaseibacillus yichunensis</name>
    <dbReference type="NCBI Taxonomy" id="2486015"/>
    <lineage>
        <taxon>Bacteria</taxon>
        <taxon>Bacillati</taxon>
        <taxon>Bacillota</taxon>
        <taxon>Bacilli</taxon>
        <taxon>Lactobacillales</taxon>
        <taxon>Lactobacillaceae</taxon>
        <taxon>Lacticaseibacillus</taxon>
    </lineage>
</organism>
<dbReference type="RefSeq" id="WP_125696448.1">
    <property type="nucleotide sequence ID" value="NZ_JBHTOG010000048.1"/>
</dbReference>
<dbReference type="PIRSF" id="PIRSF015950">
    <property type="entry name" value="Mev_P_decrbx"/>
    <property type="match status" value="1"/>
</dbReference>
<dbReference type="Pfam" id="PF18376">
    <property type="entry name" value="MDD_C"/>
    <property type="match status" value="1"/>
</dbReference>
<evidence type="ECO:0000259" key="8">
    <source>
        <dbReference type="Pfam" id="PF18376"/>
    </source>
</evidence>
<evidence type="ECO:0000256" key="1">
    <source>
        <dbReference type="ARBA" id="ARBA00008831"/>
    </source>
</evidence>
<protein>
    <recommendedName>
        <fullName evidence="2">diphosphomevalonate decarboxylase</fullName>
        <ecNumber evidence="2">4.1.1.33</ecNumber>
    </recommendedName>
</protein>
<name>A0ABW4CPM5_9LACO</name>
<dbReference type="Gene3D" id="3.30.230.10">
    <property type="match status" value="1"/>
</dbReference>
<dbReference type="Proteomes" id="UP001597192">
    <property type="component" value="Unassembled WGS sequence"/>
</dbReference>
<dbReference type="InterPro" id="IPR014721">
    <property type="entry name" value="Ribsml_uS5_D2-typ_fold_subgr"/>
</dbReference>
<dbReference type="InterPro" id="IPR005935">
    <property type="entry name" value="Mev_decarb"/>
</dbReference>
<dbReference type="Gene3D" id="3.30.70.890">
    <property type="entry name" value="GHMP kinase, C-terminal domain"/>
    <property type="match status" value="1"/>
</dbReference>
<dbReference type="InterPro" id="IPR020568">
    <property type="entry name" value="Ribosomal_Su5_D2-typ_SF"/>
</dbReference>
<evidence type="ECO:0000256" key="6">
    <source>
        <dbReference type="ARBA" id="ARBA00023098"/>
    </source>
</evidence>
<evidence type="ECO:0000256" key="2">
    <source>
        <dbReference type="ARBA" id="ARBA00012296"/>
    </source>
</evidence>
<evidence type="ECO:0000256" key="3">
    <source>
        <dbReference type="ARBA" id="ARBA00022516"/>
    </source>
</evidence>
<dbReference type="InterPro" id="IPR053859">
    <property type="entry name" value="MVD-like_N"/>
</dbReference>
<keyword evidence="4" id="KW-0547">Nucleotide-binding</keyword>
<feature type="domain" description="Diphosphomevalonate decarboxylase-like N-terminal" evidence="9">
    <location>
        <begin position="9"/>
        <end position="161"/>
    </location>
</feature>
<dbReference type="EC" id="4.1.1.33" evidence="2"/>
<dbReference type="Pfam" id="PF22700">
    <property type="entry name" value="MVD-like_N"/>
    <property type="match status" value="1"/>
</dbReference>
<dbReference type="GO" id="GO:0004163">
    <property type="term" value="F:diphosphomevalonate decarboxylase activity"/>
    <property type="evidence" value="ECO:0007669"/>
    <property type="project" value="UniProtKB-EC"/>
</dbReference>
<dbReference type="PANTHER" id="PTHR10977">
    <property type="entry name" value="DIPHOSPHOMEVALONATE DECARBOXYLASE"/>
    <property type="match status" value="1"/>
</dbReference>